<organism evidence="1 2">
    <name type="scientific">Penicillium decumbens</name>
    <dbReference type="NCBI Taxonomy" id="69771"/>
    <lineage>
        <taxon>Eukaryota</taxon>
        <taxon>Fungi</taxon>
        <taxon>Dikarya</taxon>
        <taxon>Ascomycota</taxon>
        <taxon>Pezizomycotina</taxon>
        <taxon>Eurotiomycetes</taxon>
        <taxon>Eurotiomycetidae</taxon>
        <taxon>Eurotiales</taxon>
        <taxon>Aspergillaceae</taxon>
        <taxon>Penicillium</taxon>
    </lineage>
</organism>
<evidence type="ECO:0000313" key="2">
    <source>
        <dbReference type="Proteomes" id="UP000191522"/>
    </source>
</evidence>
<protein>
    <submittedName>
        <fullName evidence="1">Uncharacterized protein</fullName>
    </submittedName>
</protein>
<keyword evidence="2" id="KW-1185">Reference proteome</keyword>
<dbReference type="EMBL" id="MDYL01000023">
    <property type="protein sequence ID" value="OQD70482.1"/>
    <property type="molecule type" value="Genomic_DNA"/>
</dbReference>
<evidence type="ECO:0000313" key="1">
    <source>
        <dbReference type="EMBL" id="OQD70482.1"/>
    </source>
</evidence>
<proteinExistence type="predicted"/>
<dbReference type="AlphaFoldDB" id="A0A1V6P0W6"/>
<name>A0A1V6P0W6_PENDC</name>
<comment type="caution">
    <text evidence="1">The sequence shown here is derived from an EMBL/GenBank/DDBJ whole genome shotgun (WGS) entry which is preliminary data.</text>
</comment>
<dbReference type="OMA" id="HFYHGRS"/>
<accession>A0A1V6P0W6</accession>
<gene>
    <name evidence="1" type="ORF">PENDEC_c023G06202</name>
</gene>
<dbReference type="Proteomes" id="UP000191522">
    <property type="component" value="Unassembled WGS sequence"/>
</dbReference>
<dbReference type="OrthoDB" id="4540636at2759"/>
<sequence length="292" mass="33198">MAEVNQDFLSPKNLIRDNQLVLDGALLSNSTKFAVQCLNLPWSLEGMKAQGGISDAEYNQTADILLQLHKGFLRLFEIADDFRNTLHVLDRACQQTLEFADKAQSKFSKLFELFRQLRDSPTSEVKTELHALNMELIIAANNAARSSGMVSFGTFVNDLSEVGVYMRETYHKLTLRMKDPKVKNIIEKLLGTRGRLPSLEGFLAWLDRINDQSNKAIKDLEHLRGSWEMIAADSASLEDFLYHPHSEPSNRFMQVKLAHLLSGWKVVKEKVIEFNRVHLQSALKEVDGAPRR</sequence>
<reference evidence="2" key="1">
    <citation type="journal article" date="2017" name="Nat. Microbiol.">
        <title>Global analysis of biosynthetic gene clusters reveals vast potential of secondary metabolite production in Penicillium species.</title>
        <authorList>
            <person name="Nielsen J.C."/>
            <person name="Grijseels S."/>
            <person name="Prigent S."/>
            <person name="Ji B."/>
            <person name="Dainat J."/>
            <person name="Nielsen K.F."/>
            <person name="Frisvad J.C."/>
            <person name="Workman M."/>
            <person name="Nielsen J."/>
        </authorList>
    </citation>
    <scope>NUCLEOTIDE SEQUENCE [LARGE SCALE GENOMIC DNA]</scope>
    <source>
        <strain evidence="2">IBT 11843</strain>
    </source>
</reference>